<accession>A5BS22</accession>
<dbReference type="EMBL" id="AM468926">
    <property type="protein sequence ID" value="CAN74928.1"/>
    <property type="molecule type" value="Genomic_DNA"/>
</dbReference>
<proteinExistence type="predicted"/>
<protein>
    <submittedName>
        <fullName evidence="1">Uncharacterized protein</fullName>
    </submittedName>
</protein>
<evidence type="ECO:0000313" key="1">
    <source>
        <dbReference type="EMBL" id="CAN74928.1"/>
    </source>
</evidence>
<name>A5BS22_VITVI</name>
<reference evidence="1" key="1">
    <citation type="journal article" date="2007" name="PLoS ONE">
        <title>The first genome sequence of an elite grapevine cultivar (Pinot noir Vitis vinifera L.): coping with a highly heterozygous genome.</title>
        <authorList>
            <person name="Velasco R."/>
            <person name="Zharkikh A."/>
            <person name="Troggio M."/>
            <person name="Cartwright D.A."/>
            <person name="Cestaro A."/>
            <person name="Pruss D."/>
            <person name="Pindo M."/>
            <person name="FitzGerald L.M."/>
            <person name="Vezzulli S."/>
            <person name="Reid J."/>
            <person name="Malacarne G."/>
            <person name="Iliev D."/>
            <person name="Coppola G."/>
            <person name="Wardell B."/>
            <person name="Micheletti D."/>
            <person name="Macalma T."/>
            <person name="Facci M."/>
            <person name="Mitchell J.T."/>
            <person name="Perazzolli M."/>
            <person name="Eldredge G."/>
            <person name="Gatto P."/>
            <person name="Oyzerski R."/>
            <person name="Moretto M."/>
            <person name="Gutin N."/>
            <person name="Stefanini M."/>
            <person name="Chen Y."/>
            <person name="Segala C."/>
            <person name="Davenport C."/>
            <person name="Dematte L."/>
            <person name="Mraz A."/>
            <person name="Battilana J."/>
            <person name="Stormo K."/>
            <person name="Costa F."/>
            <person name="Tao Q."/>
            <person name="Si-Ammour A."/>
            <person name="Harkins T."/>
            <person name="Lackey A."/>
            <person name="Perbost C."/>
            <person name="Taillon B."/>
            <person name="Stella A."/>
            <person name="Solovyev V."/>
            <person name="Fawcett J.A."/>
            <person name="Sterck L."/>
            <person name="Vandepoele K."/>
            <person name="Grando S.M."/>
            <person name="Toppo S."/>
            <person name="Moser C."/>
            <person name="Lanchbury J."/>
            <person name="Bogden R."/>
            <person name="Skolnick M."/>
            <person name="Sgaramella V."/>
            <person name="Bhatnagar S.K."/>
            <person name="Fontana P."/>
            <person name="Gutin A."/>
            <person name="Van de Peer Y."/>
            <person name="Salamini F."/>
            <person name="Viola R."/>
        </authorList>
    </citation>
    <scope>NUCLEOTIDE SEQUENCE</scope>
</reference>
<sequence length="236" mass="26297">MEANLHEFPKASEKEIKLSEGSLKQQAKHSRLDELTRYGKYGSLGDSSKGAAWRCPSQNVDCAPPPKAAARECHHLNYAVALKKKDCARVVILHYGKWIARLTIALHQALKCAMNDYHSNGDRVGGAILEEGSVRKQIRRVGFYVEEIIFVWPRAELPVRTVGGGVGDGILVAMRKLLEQAAISTWKRVSRTSSNGPPRNYRGALEVNLKTCAKRAKLRVYSHIPLELSRKTLLNT</sequence>
<gene>
    <name evidence="1" type="ORF">VITISV_038595</name>
</gene>
<organism evidence="1">
    <name type="scientific">Vitis vinifera</name>
    <name type="common">Grape</name>
    <dbReference type="NCBI Taxonomy" id="29760"/>
    <lineage>
        <taxon>Eukaryota</taxon>
        <taxon>Viridiplantae</taxon>
        <taxon>Streptophyta</taxon>
        <taxon>Embryophyta</taxon>
        <taxon>Tracheophyta</taxon>
        <taxon>Spermatophyta</taxon>
        <taxon>Magnoliopsida</taxon>
        <taxon>eudicotyledons</taxon>
        <taxon>Gunneridae</taxon>
        <taxon>Pentapetalae</taxon>
        <taxon>rosids</taxon>
        <taxon>Vitales</taxon>
        <taxon>Vitaceae</taxon>
        <taxon>Viteae</taxon>
        <taxon>Vitis</taxon>
    </lineage>
</organism>
<dbReference type="AlphaFoldDB" id="A5BS22"/>